<accession>A0A9D4GG45</accession>
<sequence length="116" mass="13483">MIGTKSLKQTIHIEKTAPHPESHIFPPILTIFELVHDLHKTNILTKFHDREKCDLQCNFIAMSGKLPRPWRPCFSTDQNHFQTQEATYSLHKHFGQVNVTSRAFTSDLNSVEFHED</sequence>
<reference evidence="1" key="1">
    <citation type="journal article" date="2019" name="bioRxiv">
        <title>The Genome of the Zebra Mussel, Dreissena polymorpha: A Resource for Invasive Species Research.</title>
        <authorList>
            <person name="McCartney M.A."/>
            <person name="Auch B."/>
            <person name="Kono T."/>
            <person name="Mallez S."/>
            <person name="Zhang Y."/>
            <person name="Obille A."/>
            <person name="Becker A."/>
            <person name="Abrahante J.E."/>
            <person name="Garbe J."/>
            <person name="Badalamenti J.P."/>
            <person name="Herman A."/>
            <person name="Mangelson H."/>
            <person name="Liachko I."/>
            <person name="Sullivan S."/>
            <person name="Sone E.D."/>
            <person name="Koren S."/>
            <person name="Silverstein K.A.T."/>
            <person name="Beckman K.B."/>
            <person name="Gohl D.M."/>
        </authorList>
    </citation>
    <scope>NUCLEOTIDE SEQUENCE</scope>
    <source>
        <strain evidence="1">Duluth1</strain>
        <tissue evidence="1">Whole animal</tissue>
    </source>
</reference>
<evidence type="ECO:0000313" key="1">
    <source>
        <dbReference type="EMBL" id="KAH3816222.1"/>
    </source>
</evidence>
<keyword evidence="2" id="KW-1185">Reference proteome</keyword>
<dbReference type="EMBL" id="JAIWYP010000005">
    <property type="protein sequence ID" value="KAH3816222.1"/>
    <property type="molecule type" value="Genomic_DNA"/>
</dbReference>
<reference evidence="1" key="2">
    <citation type="submission" date="2020-11" db="EMBL/GenBank/DDBJ databases">
        <authorList>
            <person name="McCartney M.A."/>
            <person name="Auch B."/>
            <person name="Kono T."/>
            <person name="Mallez S."/>
            <person name="Becker A."/>
            <person name="Gohl D.M."/>
            <person name="Silverstein K.A.T."/>
            <person name="Koren S."/>
            <person name="Bechman K.B."/>
            <person name="Herman A."/>
            <person name="Abrahante J.E."/>
            <person name="Garbe J."/>
        </authorList>
    </citation>
    <scope>NUCLEOTIDE SEQUENCE</scope>
    <source>
        <strain evidence="1">Duluth1</strain>
        <tissue evidence="1">Whole animal</tissue>
    </source>
</reference>
<protein>
    <submittedName>
        <fullName evidence="1">Uncharacterized protein</fullName>
    </submittedName>
</protein>
<gene>
    <name evidence="1" type="ORF">DPMN_117734</name>
</gene>
<dbReference type="Proteomes" id="UP000828390">
    <property type="component" value="Unassembled WGS sequence"/>
</dbReference>
<proteinExistence type="predicted"/>
<dbReference type="AlphaFoldDB" id="A0A9D4GG45"/>
<organism evidence="1 2">
    <name type="scientific">Dreissena polymorpha</name>
    <name type="common">Zebra mussel</name>
    <name type="synonym">Mytilus polymorpha</name>
    <dbReference type="NCBI Taxonomy" id="45954"/>
    <lineage>
        <taxon>Eukaryota</taxon>
        <taxon>Metazoa</taxon>
        <taxon>Spiralia</taxon>
        <taxon>Lophotrochozoa</taxon>
        <taxon>Mollusca</taxon>
        <taxon>Bivalvia</taxon>
        <taxon>Autobranchia</taxon>
        <taxon>Heteroconchia</taxon>
        <taxon>Euheterodonta</taxon>
        <taxon>Imparidentia</taxon>
        <taxon>Neoheterodontei</taxon>
        <taxon>Myida</taxon>
        <taxon>Dreissenoidea</taxon>
        <taxon>Dreissenidae</taxon>
        <taxon>Dreissena</taxon>
    </lineage>
</organism>
<comment type="caution">
    <text evidence="1">The sequence shown here is derived from an EMBL/GenBank/DDBJ whole genome shotgun (WGS) entry which is preliminary data.</text>
</comment>
<evidence type="ECO:0000313" key="2">
    <source>
        <dbReference type="Proteomes" id="UP000828390"/>
    </source>
</evidence>
<name>A0A9D4GG45_DREPO</name>